<dbReference type="PANTHER" id="PTHR28586">
    <property type="entry name" value="PROTEIN PAXX"/>
    <property type="match status" value="1"/>
</dbReference>
<reference evidence="2" key="2">
    <citation type="submission" date="2025-08" db="UniProtKB">
        <authorList>
            <consortium name="Ensembl"/>
        </authorList>
    </citation>
    <scope>IDENTIFICATION</scope>
</reference>
<dbReference type="GO" id="GO:0070419">
    <property type="term" value="C:nonhomologous end joining complex"/>
    <property type="evidence" value="ECO:0007669"/>
    <property type="project" value="TreeGrafter"/>
</dbReference>
<dbReference type="PANTHER" id="PTHR28586:SF1">
    <property type="entry name" value="PROTEIN PAXX"/>
    <property type="match status" value="1"/>
</dbReference>
<reference evidence="2" key="1">
    <citation type="submission" date="2019-06" db="EMBL/GenBank/DDBJ databases">
        <authorList>
            <consortium name="Wellcome Sanger Institute Data Sharing"/>
        </authorList>
    </citation>
    <scope>NUCLEOTIDE SEQUENCE [LARGE SCALE GENOMIC DNA]</scope>
</reference>
<feature type="region of interest" description="Disordered" evidence="1">
    <location>
        <begin position="163"/>
        <end position="186"/>
    </location>
</feature>
<gene>
    <name evidence="2" type="primary">paxx</name>
</gene>
<name>A0A672YJS1_9TELE</name>
<accession>A0A672YJS1</accession>
<dbReference type="GO" id="GO:0006303">
    <property type="term" value="P:double-strand break repair via nonhomologous end joining"/>
    <property type="evidence" value="ECO:0007669"/>
    <property type="project" value="InterPro"/>
</dbReference>
<dbReference type="FunCoup" id="A0A672YJS1">
    <property type="interactions" value="542"/>
</dbReference>
<dbReference type="AlphaFoldDB" id="A0A672YJS1"/>
<reference evidence="2" key="3">
    <citation type="submission" date="2025-09" db="UniProtKB">
        <authorList>
            <consortium name="Ensembl"/>
        </authorList>
    </citation>
    <scope>IDENTIFICATION</scope>
</reference>
<evidence type="ECO:0008006" key="4">
    <source>
        <dbReference type="Google" id="ProtNLM"/>
    </source>
</evidence>
<protein>
    <recommendedName>
        <fullName evidence="4">PAXX non-homologous end joining factor</fullName>
    </recommendedName>
</protein>
<dbReference type="GO" id="GO:0005634">
    <property type="term" value="C:nucleus"/>
    <property type="evidence" value="ECO:0007669"/>
    <property type="project" value="TreeGrafter"/>
</dbReference>
<dbReference type="Pfam" id="PF15384">
    <property type="entry name" value="PAXX"/>
    <property type="match status" value="1"/>
</dbReference>
<keyword evidence="3" id="KW-1185">Reference proteome</keyword>
<organism evidence="2 3">
    <name type="scientific">Sphaeramia orbicularis</name>
    <name type="common">orbiculate cardinalfish</name>
    <dbReference type="NCBI Taxonomy" id="375764"/>
    <lineage>
        <taxon>Eukaryota</taxon>
        <taxon>Metazoa</taxon>
        <taxon>Chordata</taxon>
        <taxon>Craniata</taxon>
        <taxon>Vertebrata</taxon>
        <taxon>Euteleostomi</taxon>
        <taxon>Actinopterygii</taxon>
        <taxon>Neopterygii</taxon>
        <taxon>Teleostei</taxon>
        <taxon>Neoteleostei</taxon>
        <taxon>Acanthomorphata</taxon>
        <taxon>Gobiaria</taxon>
        <taxon>Kurtiformes</taxon>
        <taxon>Apogonoidei</taxon>
        <taxon>Apogonidae</taxon>
        <taxon>Apogoninae</taxon>
        <taxon>Sphaeramia</taxon>
    </lineage>
</organism>
<evidence type="ECO:0000313" key="2">
    <source>
        <dbReference type="Ensembl" id="ENSSORP00005004794.1"/>
    </source>
</evidence>
<dbReference type="Proteomes" id="UP000472271">
    <property type="component" value="Chromosome 9"/>
</dbReference>
<proteinExistence type="predicted"/>
<dbReference type="Ensembl" id="ENSSORT00005004933.1">
    <property type="protein sequence ID" value="ENSSORP00005004794.1"/>
    <property type="gene ID" value="ENSSORG00005002903.1"/>
</dbReference>
<dbReference type="InParanoid" id="A0A672YJS1"/>
<dbReference type="GO" id="GO:0035861">
    <property type="term" value="C:site of double-strand break"/>
    <property type="evidence" value="ECO:0007669"/>
    <property type="project" value="TreeGrafter"/>
</dbReference>
<sequence length="186" mass="20701">MLESNVWFHSWTKEIFFTVIECFYVVFVCCSLTDAVDVWSTDFTEETLKEFVKTFALKSTEDYILKLKSAGSVYVVVGESTLDLHVGPSPGGLGVTLSRLDGPRAAEELKELLFTMANRLAHSDGLYPAVSPMKNHHRRTEFEPRQQNSAPLVTVKKRLPGASLINPGAKKKREATGVAFDDADED</sequence>
<evidence type="ECO:0000256" key="1">
    <source>
        <dbReference type="SAM" id="MobiDB-lite"/>
    </source>
</evidence>
<dbReference type="InterPro" id="IPR027873">
    <property type="entry name" value="PAXX"/>
</dbReference>
<evidence type="ECO:0000313" key="3">
    <source>
        <dbReference type="Proteomes" id="UP000472271"/>
    </source>
</evidence>
<dbReference type="GO" id="GO:0060090">
    <property type="term" value="F:molecular adaptor activity"/>
    <property type="evidence" value="ECO:0007669"/>
    <property type="project" value="TreeGrafter"/>
</dbReference>